<proteinExistence type="predicted"/>
<accession>A0A9P0H6D3</accession>
<dbReference type="OrthoDB" id="6609444at2759"/>
<evidence type="ECO:0000313" key="2">
    <source>
        <dbReference type="Proteomes" id="UP001152798"/>
    </source>
</evidence>
<gene>
    <name evidence="1" type="ORF">NEZAVI_LOCUS6379</name>
</gene>
<dbReference type="AlphaFoldDB" id="A0A9P0H6D3"/>
<organism evidence="1 2">
    <name type="scientific">Nezara viridula</name>
    <name type="common">Southern green stink bug</name>
    <name type="synonym">Cimex viridulus</name>
    <dbReference type="NCBI Taxonomy" id="85310"/>
    <lineage>
        <taxon>Eukaryota</taxon>
        <taxon>Metazoa</taxon>
        <taxon>Ecdysozoa</taxon>
        <taxon>Arthropoda</taxon>
        <taxon>Hexapoda</taxon>
        <taxon>Insecta</taxon>
        <taxon>Pterygota</taxon>
        <taxon>Neoptera</taxon>
        <taxon>Paraneoptera</taxon>
        <taxon>Hemiptera</taxon>
        <taxon>Heteroptera</taxon>
        <taxon>Panheteroptera</taxon>
        <taxon>Pentatomomorpha</taxon>
        <taxon>Pentatomoidea</taxon>
        <taxon>Pentatomidae</taxon>
        <taxon>Pentatominae</taxon>
        <taxon>Nezara</taxon>
    </lineage>
</organism>
<evidence type="ECO:0000313" key="1">
    <source>
        <dbReference type="EMBL" id="CAH1396277.1"/>
    </source>
</evidence>
<reference evidence="1" key="1">
    <citation type="submission" date="2022-01" db="EMBL/GenBank/DDBJ databases">
        <authorList>
            <person name="King R."/>
        </authorList>
    </citation>
    <scope>NUCLEOTIDE SEQUENCE</scope>
</reference>
<dbReference type="EMBL" id="OV725079">
    <property type="protein sequence ID" value="CAH1396277.1"/>
    <property type="molecule type" value="Genomic_DNA"/>
</dbReference>
<dbReference type="Proteomes" id="UP001152798">
    <property type="component" value="Chromosome 3"/>
</dbReference>
<keyword evidence="2" id="KW-1185">Reference proteome</keyword>
<name>A0A9P0H6D3_NEZVI</name>
<protein>
    <submittedName>
        <fullName evidence="1">Uncharacterized protein</fullName>
    </submittedName>
</protein>
<sequence length="145" mass="16735">MDVEKPKPKYCREVRTQLNEFTGEIITVDNERKLQDLNEEDSLFDTFDMDIGNEDSCDGFDDLDGLLFDPIDIEDTDNIDLFISKNDTEPLKNIPHLNEATGELSFDMESQNSNINIWNSNCSFHEEEAEDPYRLLLNEVTGEFS</sequence>